<dbReference type="NCBIfam" id="TIGR02937">
    <property type="entry name" value="sigma70-ECF"/>
    <property type="match status" value="1"/>
</dbReference>
<feature type="domain" description="RNA polymerase sigma factor 70 region 4 type 2" evidence="6">
    <location>
        <begin position="97"/>
        <end position="145"/>
    </location>
</feature>
<keyword evidence="2" id="KW-0805">Transcription regulation</keyword>
<dbReference type="InterPro" id="IPR036388">
    <property type="entry name" value="WH-like_DNA-bd_sf"/>
</dbReference>
<dbReference type="AlphaFoldDB" id="A0A645J5Y9"/>
<dbReference type="Gene3D" id="1.10.10.10">
    <property type="entry name" value="Winged helix-like DNA-binding domain superfamily/Winged helix DNA-binding domain"/>
    <property type="match status" value="1"/>
</dbReference>
<evidence type="ECO:0000256" key="3">
    <source>
        <dbReference type="ARBA" id="ARBA00023082"/>
    </source>
</evidence>
<feature type="domain" description="RNA polymerase sigma-70 region 2" evidence="5">
    <location>
        <begin position="2"/>
        <end position="60"/>
    </location>
</feature>
<dbReference type="GO" id="GO:0006352">
    <property type="term" value="P:DNA-templated transcription initiation"/>
    <property type="evidence" value="ECO:0007669"/>
    <property type="project" value="InterPro"/>
</dbReference>
<dbReference type="InterPro" id="IPR013325">
    <property type="entry name" value="RNA_pol_sigma_r2"/>
</dbReference>
<dbReference type="InterPro" id="IPR013249">
    <property type="entry name" value="RNA_pol_sigma70_r4_t2"/>
</dbReference>
<dbReference type="Pfam" id="PF08281">
    <property type="entry name" value="Sigma70_r4_2"/>
    <property type="match status" value="1"/>
</dbReference>
<keyword evidence="3" id="KW-0731">Sigma factor</keyword>
<dbReference type="SUPFAM" id="SSF88659">
    <property type="entry name" value="Sigma3 and sigma4 domains of RNA polymerase sigma factors"/>
    <property type="match status" value="1"/>
</dbReference>
<dbReference type="GO" id="GO:0003677">
    <property type="term" value="F:DNA binding"/>
    <property type="evidence" value="ECO:0007669"/>
    <property type="project" value="InterPro"/>
</dbReference>
<evidence type="ECO:0000259" key="6">
    <source>
        <dbReference type="Pfam" id="PF08281"/>
    </source>
</evidence>
<dbReference type="CDD" id="cd06171">
    <property type="entry name" value="Sigma70_r4"/>
    <property type="match status" value="1"/>
</dbReference>
<evidence type="ECO:0000256" key="1">
    <source>
        <dbReference type="ARBA" id="ARBA00010641"/>
    </source>
</evidence>
<dbReference type="GO" id="GO:0016987">
    <property type="term" value="F:sigma factor activity"/>
    <property type="evidence" value="ECO:0007669"/>
    <property type="project" value="UniProtKB-KW"/>
</dbReference>
<dbReference type="EMBL" id="VSSQ01131349">
    <property type="protein sequence ID" value="MPN58542.1"/>
    <property type="molecule type" value="Genomic_DNA"/>
</dbReference>
<dbReference type="InterPro" id="IPR013324">
    <property type="entry name" value="RNA_pol_sigma_r3/r4-like"/>
</dbReference>
<dbReference type="PANTHER" id="PTHR43133">
    <property type="entry name" value="RNA POLYMERASE ECF-TYPE SIGMA FACTO"/>
    <property type="match status" value="1"/>
</dbReference>
<dbReference type="InterPro" id="IPR014284">
    <property type="entry name" value="RNA_pol_sigma-70_dom"/>
</dbReference>
<evidence type="ECO:0000313" key="7">
    <source>
        <dbReference type="EMBL" id="MPN58542.1"/>
    </source>
</evidence>
<accession>A0A645J5Y9</accession>
<protein>
    <recommendedName>
        <fullName evidence="8">RNA polymerase sigma factor 70 region 4 type 2 domain-containing protein</fullName>
    </recommendedName>
</protein>
<proteinExistence type="inferred from homology"/>
<dbReference type="Gene3D" id="1.10.1740.10">
    <property type="match status" value="1"/>
</dbReference>
<keyword evidence="4" id="KW-0804">Transcription</keyword>
<dbReference type="PANTHER" id="PTHR43133:SF46">
    <property type="entry name" value="RNA POLYMERASE SIGMA-70 FACTOR ECF SUBFAMILY"/>
    <property type="match status" value="1"/>
</dbReference>
<comment type="caution">
    <text evidence="7">The sequence shown here is derived from an EMBL/GenBank/DDBJ whole genome shotgun (WGS) entry which is preliminary data.</text>
</comment>
<dbReference type="SUPFAM" id="SSF88946">
    <property type="entry name" value="Sigma2 domain of RNA polymerase sigma factors"/>
    <property type="match status" value="1"/>
</dbReference>
<gene>
    <name evidence="7" type="ORF">SDC9_206248</name>
</gene>
<dbReference type="Pfam" id="PF04542">
    <property type="entry name" value="Sigma70_r2"/>
    <property type="match status" value="1"/>
</dbReference>
<reference evidence="7" key="1">
    <citation type="submission" date="2019-08" db="EMBL/GenBank/DDBJ databases">
        <authorList>
            <person name="Kucharzyk K."/>
            <person name="Murdoch R.W."/>
            <person name="Higgins S."/>
            <person name="Loffler F."/>
        </authorList>
    </citation>
    <scope>NUCLEOTIDE SEQUENCE</scope>
</reference>
<dbReference type="InterPro" id="IPR039425">
    <property type="entry name" value="RNA_pol_sigma-70-like"/>
</dbReference>
<sequence>MLFRYGIKFIADEEMVKDSIQELFIKLYHNRQNLSATDNIRLYLFRALKNKLIDALYSRKDTVSLSSAVLTFEIANPEEPDQEDDWDRIVQKSRLKKGIQALTARQREAIYLRYTMDMSLEEISSLLEMNYQSARNLIHRSVEKLRKEVLLNLAFFIYLASS</sequence>
<evidence type="ECO:0000259" key="5">
    <source>
        <dbReference type="Pfam" id="PF04542"/>
    </source>
</evidence>
<comment type="similarity">
    <text evidence="1">Belongs to the sigma-70 factor family. ECF subfamily.</text>
</comment>
<organism evidence="7">
    <name type="scientific">bioreactor metagenome</name>
    <dbReference type="NCBI Taxonomy" id="1076179"/>
    <lineage>
        <taxon>unclassified sequences</taxon>
        <taxon>metagenomes</taxon>
        <taxon>ecological metagenomes</taxon>
    </lineage>
</organism>
<evidence type="ECO:0000256" key="2">
    <source>
        <dbReference type="ARBA" id="ARBA00023015"/>
    </source>
</evidence>
<dbReference type="InterPro" id="IPR007627">
    <property type="entry name" value="RNA_pol_sigma70_r2"/>
</dbReference>
<evidence type="ECO:0000256" key="4">
    <source>
        <dbReference type="ARBA" id="ARBA00023163"/>
    </source>
</evidence>
<evidence type="ECO:0008006" key="8">
    <source>
        <dbReference type="Google" id="ProtNLM"/>
    </source>
</evidence>
<name>A0A645J5Y9_9ZZZZ</name>